<dbReference type="RefSeq" id="WP_006098705.1">
    <property type="nucleotide sequence ID" value="NZ_DS989842.1"/>
</dbReference>
<dbReference type="eggNOG" id="COG0457">
    <property type="taxonomic scope" value="Bacteria"/>
</dbReference>
<dbReference type="PANTHER" id="PTHR10098">
    <property type="entry name" value="RAPSYN-RELATED"/>
    <property type="match status" value="1"/>
</dbReference>
<evidence type="ECO:0000313" key="4">
    <source>
        <dbReference type="EMBL" id="EDX78271.1"/>
    </source>
</evidence>
<keyword evidence="5" id="KW-1185">Reference proteome</keyword>
<feature type="domain" description="CHAT" evidence="3">
    <location>
        <begin position="554"/>
        <end position="832"/>
    </location>
</feature>
<reference evidence="4 5" key="1">
    <citation type="submission" date="2008-07" db="EMBL/GenBank/DDBJ databases">
        <authorList>
            <person name="Tandeau de Marsac N."/>
            <person name="Ferriera S."/>
            <person name="Johnson J."/>
            <person name="Kravitz S."/>
            <person name="Beeson K."/>
            <person name="Sutton G."/>
            <person name="Rogers Y.-H."/>
            <person name="Friedman R."/>
            <person name="Frazier M."/>
            <person name="Venter J.C."/>
        </authorList>
    </citation>
    <scope>NUCLEOTIDE SEQUENCE [LARGE SCALE GENOMIC DNA]</scope>
    <source>
        <strain evidence="4 5">PCC 7420</strain>
    </source>
</reference>
<dbReference type="SMART" id="SM00028">
    <property type="entry name" value="TPR"/>
    <property type="match status" value="9"/>
</dbReference>
<dbReference type="InterPro" id="IPR019734">
    <property type="entry name" value="TPR_rpt"/>
</dbReference>
<name>B4VIC4_9CYAN</name>
<organism evidence="4 5">
    <name type="scientific">Coleofasciculus chthonoplastes PCC 7420</name>
    <dbReference type="NCBI Taxonomy" id="118168"/>
    <lineage>
        <taxon>Bacteria</taxon>
        <taxon>Bacillati</taxon>
        <taxon>Cyanobacteriota</taxon>
        <taxon>Cyanophyceae</taxon>
        <taxon>Coleofasciculales</taxon>
        <taxon>Coleofasciculaceae</taxon>
        <taxon>Coleofasciculus</taxon>
    </lineage>
</organism>
<feature type="compositionally biased region" description="Polar residues" evidence="2">
    <location>
        <begin position="953"/>
        <end position="962"/>
    </location>
</feature>
<evidence type="ECO:0000256" key="1">
    <source>
        <dbReference type="PROSITE-ProRule" id="PRU00339"/>
    </source>
</evidence>
<feature type="repeat" description="TPR" evidence="1">
    <location>
        <begin position="190"/>
        <end position="223"/>
    </location>
</feature>
<dbReference type="STRING" id="118168.MC7420_8009"/>
<feature type="region of interest" description="Disordered" evidence="2">
    <location>
        <begin position="920"/>
        <end position="962"/>
    </location>
</feature>
<protein>
    <submittedName>
        <fullName evidence="4">Tetratricopeptide repeat family</fullName>
    </submittedName>
</protein>
<dbReference type="OrthoDB" id="443153at2"/>
<dbReference type="HOGENOM" id="CLU_002404_2_1_3"/>
<dbReference type="InterPro" id="IPR024983">
    <property type="entry name" value="CHAT_dom"/>
</dbReference>
<dbReference type="PROSITE" id="PS50005">
    <property type="entry name" value="TPR"/>
    <property type="match status" value="7"/>
</dbReference>
<dbReference type="InterPro" id="IPR011990">
    <property type="entry name" value="TPR-like_helical_dom_sf"/>
</dbReference>
<evidence type="ECO:0000256" key="2">
    <source>
        <dbReference type="SAM" id="MobiDB-lite"/>
    </source>
</evidence>
<proteinExistence type="predicted"/>
<dbReference type="Proteomes" id="UP000003835">
    <property type="component" value="Unassembled WGS sequence"/>
</dbReference>
<evidence type="ECO:0000313" key="5">
    <source>
        <dbReference type="Proteomes" id="UP000003835"/>
    </source>
</evidence>
<dbReference type="Pfam" id="PF12770">
    <property type="entry name" value="CHAT"/>
    <property type="match status" value="1"/>
</dbReference>
<dbReference type="Pfam" id="PF13424">
    <property type="entry name" value="TPR_12"/>
    <property type="match status" value="3"/>
</dbReference>
<feature type="repeat" description="TPR" evidence="1">
    <location>
        <begin position="94"/>
        <end position="127"/>
    </location>
</feature>
<gene>
    <name evidence="4" type="ORF">MC7420_8009</name>
</gene>
<sequence length="962" mass="106810">MAQSEADELLNLGLEHYKQSQFRAALRYWQQALTLYREIGDSLEDRLAARQGEGNTLNHLGKAYHCLSEYQKVIDSHQQSLRIAQEISDRVIEGDALIGLGKAYDSLGDYQKAIDSHQQSLRIAQEIGDSLGDSLASRIMAGNALNGLGKAYYCLDEYQKAIDYHQQSLEIFQEISDSLGDSFDSRQGKSDALNNLGNTYQSLGNYAKAIECHQQSLAIRRAIGDRLAVGISLNNLGNVYYSQKDYHKAIEYYQQSLGIAREIGDRSGEGCYLGNLGSAYKFLGDYHKAIDYHQQSLRIKQEIEINDRRGEGISLHNLGSAYFSLGDYSRAIDYQQQSLAIAREIGDRLGEWLSLNDLGKVFLKTNQLVDAEEKLRAALEICETLRSSLVNSDHQVSLFETHKTTYRLLQQVLVVQENYEIALEIAEQGRTRIFAELLRERSSKPDEVMEIANQGSAATSKRAVQIAQEQNATIVEYSIVEDDIYCWVISPTGNITFRRANLTPLQAQNKTLTDLDDIILKARVSIGVDERDKNGKKIQCESNEIIDAYGRYPLLQLLYQILISPIADLLPPDPHTPLIIIPNYGLFLVPFSALQDAKNRYFIEHHTLLTAPSIEILELTHQRQQSLSRVNQSALVVGEPTIDAQFTQPPYNLKPIPAAKEAAEAIATLLQTQAITGEMATKARILNQMKTASLIHISAHGLLEDFHESGIPGTIILAPDNTDNGALNAAEILSLTLNAEFVVLSACSTGKGEITGDGIIGLSRCFILAGVPSLIVSLWDMGAYSAKRVMIEFYQNLAQGDDKATALRQAILKAKEYFSCPADWAAFTLIGETAPLSLGTPIPEPRRRTMVFPSESTPQEIRDAFFNLLETSNLFSKHLPSLEQLIAQSTDTPQDIAQRIEQWCESRPTIQANMANKLSQMGAGGTDSQPDADIAAEFNQRLEKNRIRLGSPPASSMNQTEK</sequence>
<dbReference type="eggNOG" id="COG4995">
    <property type="taxonomic scope" value="Bacteria"/>
</dbReference>
<feature type="repeat" description="TPR" evidence="1">
    <location>
        <begin position="230"/>
        <end position="263"/>
    </location>
</feature>
<feature type="repeat" description="TPR" evidence="1">
    <location>
        <begin position="6"/>
        <end position="39"/>
    </location>
</feature>
<dbReference type="EMBL" id="DS989842">
    <property type="protein sequence ID" value="EDX78271.1"/>
    <property type="molecule type" value="Genomic_DNA"/>
</dbReference>
<dbReference type="PANTHER" id="PTHR10098:SF108">
    <property type="entry name" value="TETRATRICOPEPTIDE REPEAT PROTEIN 28"/>
    <property type="match status" value="1"/>
</dbReference>
<feature type="repeat" description="TPR" evidence="1">
    <location>
        <begin position="312"/>
        <end position="345"/>
    </location>
</feature>
<dbReference type="AlphaFoldDB" id="B4VIC4"/>
<dbReference type="Pfam" id="PF13374">
    <property type="entry name" value="TPR_10"/>
    <property type="match status" value="2"/>
</dbReference>
<dbReference type="SUPFAM" id="SSF48452">
    <property type="entry name" value="TPR-like"/>
    <property type="match status" value="2"/>
</dbReference>
<evidence type="ECO:0000259" key="3">
    <source>
        <dbReference type="Pfam" id="PF12770"/>
    </source>
</evidence>
<keyword evidence="1" id="KW-0802">TPR repeat</keyword>
<dbReference type="Gene3D" id="1.25.40.10">
    <property type="entry name" value="Tetratricopeptide repeat domain"/>
    <property type="match status" value="3"/>
</dbReference>
<feature type="repeat" description="TPR" evidence="1">
    <location>
        <begin position="142"/>
        <end position="175"/>
    </location>
</feature>
<accession>B4VIC4</accession>
<feature type="repeat" description="TPR" evidence="1">
    <location>
        <begin position="270"/>
        <end position="303"/>
    </location>
</feature>